<comment type="caution">
    <text evidence="1">The sequence shown here is derived from an EMBL/GenBank/DDBJ whole genome shotgun (WGS) entry which is preliminary data.</text>
</comment>
<name>A0ABV6WZ82_9ACTN</name>
<evidence type="ECO:0008006" key="3">
    <source>
        <dbReference type="Google" id="ProtNLM"/>
    </source>
</evidence>
<reference evidence="1 2" key="1">
    <citation type="submission" date="2024-09" db="EMBL/GenBank/DDBJ databases">
        <authorList>
            <person name="Lee S.D."/>
        </authorList>
    </citation>
    <scope>NUCLEOTIDE SEQUENCE [LARGE SCALE GENOMIC DNA]</scope>
    <source>
        <strain evidence="1 2">N1-3</strain>
    </source>
</reference>
<dbReference type="EMBL" id="JBHEZY010000004">
    <property type="protein sequence ID" value="MFC1431363.1"/>
    <property type="molecule type" value="Genomic_DNA"/>
</dbReference>
<dbReference type="Proteomes" id="UP001592530">
    <property type="component" value="Unassembled WGS sequence"/>
</dbReference>
<accession>A0ABV6WZ82</accession>
<sequence length="272" mass="30257">MIKTRPTNQALRAAESAGNRARKRAQIRYRFVERENIEEPVPPMARLLRGGRGGQVRLKLYLSFLWMQTEDLGTPLGYPARAWATLFDLPDPSKAGARRITDAQSWLEEQGFVGVAARPGSGNLITLLDDSGNREPYVVPGAAANRERAEKGKSLQNRYIQLPGTFWTNGHITVLSGAAIAMLLALLCEKGASEEGTGMWFSPSDAERRFALSEDTRSKGLRELSEAGLVTTRRRPVNPTDFDVRRMRNVHDLRLERLDDTAAIVARTWAGL</sequence>
<dbReference type="RefSeq" id="WP_380551809.1">
    <property type="nucleotide sequence ID" value="NZ_JBHEZY010000004.1"/>
</dbReference>
<protein>
    <recommendedName>
        <fullName evidence="3">Helix-turn-helix domain-containing protein</fullName>
    </recommendedName>
</protein>
<proteinExistence type="predicted"/>
<gene>
    <name evidence="1" type="ORF">ACEZDB_11980</name>
</gene>
<evidence type="ECO:0000313" key="1">
    <source>
        <dbReference type="EMBL" id="MFC1431363.1"/>
    </source>
</evidence>
<evidence type="ECO:0000313" key="2">
    <source>
        <dbReference type="Proteomes" id="UP001592530"/>
    </source>
</evidence>
<organism evidence="1 2">
    <name type="scientific">Streptacidiphilus alkalitolerans</name>
    <dbReference type="NCBI Taxonomy" id="3342712"/>
    <lineage>
        <taxon>Bacteria</taxon>
        <taxon>Bacillati</taxon>
        <taxon>Actinomycetota</taxon>
        <taxon>Actinomycetes</taxon>
        <taxon>Kitasatosporales</taxon>
        <taxon>Streptomycetaceae</taxon>
        <taxon>Streptacidiphilus</taxon>
    </lineage>
</organism>